<feature type="transmembrane region" description="Helical" evidence="6">
    <location>
        <begin position="126"/>
        <end position="145"/>
    </location>
</feature>
<feature type="domain" description="CWH43-like N-terminal" evidence="7">
    <location>
        <begin position="13"/>
        <end position="244"/>
    </location>
</feature>
<evidence type="ECO:0000313" key="8">
    <source>
        <dbReference type="Proteomes" id="UP000192223"/>
    </source>
</evidence>
<dbReference type="InParanoid" id="A0A7F5R282"/>
<keyword evidence="8" id="KW-1185">Reference proteome</keyword>
<keyword evidence="5 6" id="KW-0472">Membrane</keyword>
<dbReference type="GeneID" id="112904186"/>
<feature type="transmembrane region" description="Helical" evidence="6">
    <location>
        <begin position="58"/>
        <end position="76"/>
    </location>
</feature>
<protein>
    <submittedName>
        <fullName evidence="9">DNA damage-regulated autophagy modulator protein 2-like</fullName>
    </submittedName>
</protein>
<name>A0A7F5R282_AGRPL</name>
<evidence type="ECO:0000256" key="2">
    <source>
        <dbReference type="ARBA" id="ARBA00006565"/>
    </source>
</evidence>
<gene>
    <name evidence="9" type="primary">LOC112904186</name>
</gene>
<dbReference type="InterPro" id="IPR050911">
    <property type="entry name" value="DRAM/TMEM150_Autophagy_Mod"/>
</dbReference>
<feature type="transmembrane region" description="Helical" evidence="6">
    <location>
        <begin position="217"/>
        <end position="239"/>
    </location>
</feature>
<comment type="similarity">
    <text evidence="2">Belongs to the DRAM/TMEM150 family.</text>
</comment>
<feature type="transmembrane region" description="Helical" evidence="6">
    <location>
        <begin position="88"/>
        <end position="114"/>
    </location>
</feature>
<evidence type="ECO:0000256" key="3">
    <source>
        <dbReference type="ARBA" id="ARBA00022692"/>
    </source>
</evidence>
<dbReference type="RefSeq" id="XP_025829392.1">
    <property type="nucleotide sequence ID" value="XM_025973607.1"/>
</dbReference>
<reference evidence="9" key="1">
    <citation type="submission" date="2025-08" db="UniProtKB">
        <authorList>
            <consortium name="RefSeq"/>
        </authorList>
    </citation>
    <scope>IDENTIFICATION</scope>
    <source>
        <tissue evidence="9">Entire body</tissue>
    </source>
</reference>
<proteinExistence type="inferred from homology"/>
<dbReference type="PANTHER" id="PTHR21324:SF2">
    <property type="entry name" value="EG:22E5.9 PROTEIN"/>
    <property type="match status" value="1"/>
</dbReference>
<feature type="transmembrane region" description="Helical" evidence="6">
    <location>
        <begin position="172"/>
        <end position="197"/>
    </location>
</feature>
<sequence length="265" mass="30053">MVSLCGIKFKVHYWPIFIFIWFVKTFAITFAISLYLGHIYWFFPFISDTGALTPESCIFAQLVNIGATFLSVAVYVRYREVESAINCGLINASAGINTASLWLGWISCLGLSVVANFQQNAEYVRLLHFVGALGSFAVAAVYFILQSIISRHYLAPNPNVTTGNFKLGRKTFYFRVVLSVLFLPVYFICTVCGVLAITQFTGDSVIYWTPDDGGFELRLAAVFAEWILVLMELLYIATFTKEFKYMRFREIGFECKYSKIQQGLM</sequence>
<feature type="transmembrane region" description="Helical" evidence="6">
    <location>
        <begin position="12"/>
        <end position="38"/>
    </location>
</feature>
<evidence type="ECO:0000256" key="1">
    <source>
        <dbReference type="ARBA" id="ARBA00004127"/>
    </source>
</evidence>
<evidence type="ECO:0000313" key="9">
    <source>
        <dbReference type="RefSeq" id="XP_025829392.1"/>
    </source>
</evidence>
<keyword evidence="4 6" id="KW-1133">Transmembrane helix</keyword>
<dbReference type="PANTHER" id="PTHR21324">
    <property type="entry name" value="FASTING-INDUCIBLE INTEGRAL MEMBRANE PROTEIN TM6P1-RELATED"/>
    <property type="match status" value="1"/>
</dbReference>
<evidence type="ECO:0000256" key="5">
    <source>
        <dbReference type="ARBA" id="ARBA00023136"/>
    </source>
</evidence>
<dbReference type="OrthoDB" id="191706at2759"/>
<evidence type="ECO:0000256" key="4">
    <source>
        <dbReference type="ARBA" id="ARBA00022989"/>
    </source>
</evidence>
<keyword evidence="3 6" id="KW-0812">Transmembrane</keyword>
<dbReference type="FunCoup" id="A0A7F5R282">
    <property type="interactions" value="281"/>
</dbReference>
<dbReference type="GO" id="GO:0012505">
    <property type="term" value="C:endomembrane system"/>
    <property type="evidence" value="ECO:0007669"/>
    <property type="project" value="UniProtKB-SubCell"/>
</dbReference>
<dbReference type="Pfam" id="PF10277">
    <property type="entry name" value="Frag1"/>
    <property type="match status" value="1"/>
</dbReference>
<evidence type="ECO:0000256" key="6">
    <source>
        <dbReference type="SAM" id="Phobius"/>
    </source>
</evidence>
<dbReference type="Proteomes" id="UP000192223">
    <property type="component" value="Unplaced"/>
</dbReference>
<dbReference type="InterPro" id="IPR019402">
    <property type="entry name" value="CWH43_N"/>
</dbReference>
<evidence type="ECO:0000259" key="7">
    <source>
        <dbReference type="Pfam" id="PF10277"/>
    </source>
</evidence>
<comment type="subcellular location">
    <subcellularLocation>
        <location evidence="1">Endomembrane system</location>
        <topology evidence="1">Multi-pass membrane protein</topology>
    </subcellularLocation>
</comment>
<organism evidence="8 9">
    <name type="scientific">Agrilus planipennis</name>
    <name type="common">Emerald ash borer</name>
    <name type="synonym">Agrilus marcopoli</name>
    <dbReference type="NCBI Taxonomy" id="224129"/>
    <lineage>
        <taxon>Eukaryota</taxon>
        <taxon>Metazoa</taxon>
        <taxon>Ecdysozoa</taxon>
        <taxon>Arthropoda</taxon>
        <taxon>Hexapoda</taxon>
        <taxon>Insecta</taxon>
        <taxon>Pterygota</taxon>
        <taxon>Neoptera</taxon>
        <taxon>Endopterygota</taxon>
        <taxon>Coleoptera</taxon>
        <taxon>Polyphaga</taxon>
        <taxon>Elateriformia</taxon>
        <taxon>Buprestoidea</taxon>
        <taxon>Buprestidae</taxon>
        <taxon>Agrilinae</taxon>
        <taxon>Agrilus</taxon>
    </lineage>
</organism>
<dbReference type="KEGG" id="apln:112904186"/>
<dbReference type="AlphaFoldDB" id="A0A7F5R282"/>
<accession>A0A7F5R282</accession>